<reference evidence="6 7" key="1">
    <citation type="journal article" date="2019" name="Nat. Microbiol.">
        <title>Wide diversity of methane and short-chain alkane metabolisms in uncultured archaea.</title>
        <authorList>
            <person name="Borrel G."/>
            <person name="Adam P.S."/>
            <person name="McKay L.J."/>
            <person name="Chen L.X."/>
            <person name="Sierra-Garcia I.N."/>
            <person name="Sieber C.M."/>
            <person name="Letourneur Q."/>
            <person name="Ghozlane A."/>
            <person name="Andersen G.L."/>
            <person name="Li W.J."/>
            <person name="Hallam S.J."/>
            <person name="Muyzer G."/>
            <person name="de Oliveira V.M."/>
            <person name="Inskeep W.P."/>
            <person name="Banfield J.F."/>
            <person name="Gribaldo S."/>
        </authorList>
    </citation>
    <scope>NUCLEOTIDE SEQUENCE [LARGE SCALE GENOMIC DNA]</scope>
    <source>
        <strain evidence="6">NM1a</strain>
    </source>
</reference>
<dbReference type="AlphaFoldDB" id="A0A520KRZ8"/>
<proteinExistence type="inferred from homology"/>
<evidence type="ECO:0000256" key="2">
    <source>
        <dbReference type="HAMAP-Rule" id="MF_00216"/>
    </source>
</evidence>
<gene>
    <name evidence="6" type="primary">eif1A</name>
    <name evidence="2" type="synonym">eif1a</name>
    <name evidence="6" type="ORF">EF806_06790</name>
</gene>
<comment type="caution">
    <text evidence="6">The sequence shown here is derived from an EMBL/GenBank/DDBJ whole genome shotgun (WGS) entry which is preliminary data.</text>
</comment>
<dbReference type="GO" id="GO:0003743">
    <property type="term" value="F:translation initiation factor activity"/>
    <property type="evidence" value="ECO:0007669"/>
    <property type="project" value="UniProtKB-UniRule"/>
</dbReference>
<evidence type="ECO:0000256" key="3">
    <source>
        <dbReference type="PROSITE-ProRule" id="PRU00181"/>
    </source>
</evidence>
<dbReference type="Pfam" id="PF01176">
    <property type="entry name" value="eIF-1a"/>
    <property type="match status" value="1"/>
</dbReference>
<dbReference type="SUPFAM" id="SSF50249">
    <property type="entry name" value="Nucleic acid-binding proteins"/>
    <property type="match status" value="1"/>
</dbReference>
<dbReference type="NCBIfam" id="TIGR00523">
    <property type="entry name" value="eIF-1A"/>
    <property type="match status" value="1"/>
</dbReference>
<evidence type="ECO:0000256" key="4">
    <source>
        <dbReference type="RuleBase" id="RU004364"/>
    </source>
</evidence>
<keyword evidence="2 3" id="KW-0648">Protein biosynthesis</keyword>
<dbReference type="GO" id="GO:0003723">
    <property type="term" value="F:RNA binding"/>
    <property type="evidence" value="ECO:0007669"/>
    <property type="project" value="InterPro"/>
</dbReference>
<dbReference type="EMBL" id="RXIF01000012">
    <property type="protein sequence ID" value="RZN63929.1"/>
    <property type="molecule type" value="Genomic_DNA"/>
</dbReference>
<dbReference type="InterPro" id="IPR001253">
    <property type="entry name" value="TIF_eIF-1A"/>
</dbReference>
<accession>A0A520KRZ8</accession>
<evidence type="ECO:0000256" key="1">
    <source>
        <dbReference type="ARBA" id="ARBA00025502"/>
    </source>
</evidence>
<dbReference type="InterPro" id="IPR006196">
    <property type="entry name" value="RNA-binding_domain_S1_IF1"/>
</dbReference>
<dbReference type="CDD" id="cd05793">
    <property type="entry name" value="S1_IF1A"/>
    <property type="match status" value="1"/>
</dbReference>
<evidence type="ECO:0000259" key="5">
    <source>
        <dbReference type="PROSITE" id="PS50832"/>
    </source>
</evidence>
<dbReference type="Proteomes" id="UP000317158">
    <property type="component" value="Unassembled WGS sequence"/>
</dbReference>
<dbReference type="PANTHER" id="PTHR21668">
    <property type="entry name" value="EIF-1A"/>
    <property type="match status" value="1"/>
</dbReference>
<organism evidence="6 7">
    <name type="scientific">Methanoliparum thermophilum</name>
    <dbReference type="NCBI Taxonomy" id="2491083"/>
    <lineage>
        <taxon>Archaea</taxon>
        <taxon>Methanobacteriati</taxon>
        <taxon>Methanobacteriota</taxon>
        <taxon>Candidatus Methanoliparia</taxon>
        <taxon>Candidatus Methanoliparales</taxon>
        <taxon>Candidatus Methanoliparaceae</taxon>
        <taxon>Candidatus Methanoliparum</taxon>
    </lineage>
</organism>
<feature type="domain" description="S1-like" evidence="5">
    <location>
        <begin position="20"/>
        <end position="94"/>
    </location>
</feature>
<dbReference type="HAMAP" id="MF_00216">
    <property type="entry name" value="aIF_1A"/>
    <property type="match status" value="1"/>
</dbReference>
<sequence>MNNKKFVKHKKKSNNTEEVIRVYIPKKEKRELFGLVEQRLGSNHLRIRCSDGVTRICRIPGRLKGGRWLKEDSLVVVTPWEVQDSKGDITWIYTKPQRDWLIRNGYLKNII</sequence>
<evidence type="ECO:0000313" key="6">
    <source>
        <dbReference type="EMBL" id="RZN63929.1"/>
    </source>
</evidence>
<dbReference type="Gene3D" id="2.40.50.140">
    <property type="entry name" value="Nucleic acid-binding proteins"/>
    <property type="match status" value="1"/>
</dbReference>
<keyword evidence="2 3" id="KW-0396">Initiation factor</keyword>
<name>A0A520KRZ8_METT2</name>
<dbReference type="InterPro" id="IPR012340">
    <property type="entry name" value="NA-bd_OB-fold"/>
</dbReference>
<dbReference type="SMART" id="SM00652">
    <property type="entry name" value="eIF1a"/>
    <property type="match status" value="1"/>
</dbReference>
<dbReference type="NCBIfam" id="NF003085">
    <property type="entry name" value="PRK04012.1-5"/>
    <property type="match status" value="1"/>
</dbReference>
<comment type="function">
    <text evidence="1 2">Seems to be required for maximal rate of protein biosynthesis. Enhances ribosome dissociation into subunits and stabilizes the binding of the initiator Met-tRNA(I) to 40 S ribosomal subunits.</text>
</comment>
<dbReference type="PROSITE" id="PS50832">
    <property type="entry name" value="S1_IF1_TYPE"/>
    <property type="match status" value="1"/>
</dbReference>
<dbReference type="NCBIfam" id="NF003084">
    <property type="entry name" value="PRK04012.1-3"/>
    <property type="match status" value="1"/>
</dbReference>
<comment type="similarity">
    <text evidence="2 4">Belongs to the eIF-1A family.</text>
</comment>
<protein>
    <recommendedName>
        <fullName evidence="2">Translation initiation factor 1A</fullName>
        <shortName evidence="2">aIF-1A</shortName>
    </recommendedName>
</protein>
<evidence type="ECO:0000313" key="7">
    <source>
        <dbReference type="Proteomes" id="UP000317158"/>
    </source>
</evidence>